<comment type="similarity">
    <text evidence="2">Belongs to the major facilitator superfamily. Sugar transporter (TC 2.A.1.1) family.</text>
</comment>
<dbReference type="Pfam" id="PF00083">
    <property type="entry name" value="Sugar_tr"/>
    <property type="match status" value="1"/>
</dbReference>
<keyword evidence="9" id="KW-1185">Reference proteome</keyword>
<dbReference type="InterPro" id="IPR020846">
    <property type="entry name" value="MFS_dom"/>
</dbReference>
<evidence type="ECO:0000256" key="3">
    <source>
        <dbReference type="ARBA" id="ARBA00022692"/>
    </source>
</evidence>
<evidence type="ECO:0000256" key="4">
    <source>
        <dbReference type="ARBA" id="ARBA00022989"/>
    </source>
</evidence>
<dbReference type="SUPFAM" id="SSF103473">
    <property type="entry name" value="MFS general substrate transporter"/>
    <property type="match status" value="1"/>
</dbReference>
<accession>A0A136IK70</accession>
<dbReference type="PROSITE" id="PS00216">
    <property type="entry name" value="SUGAR_TRANSPORT_1"/>
    <property type="match status" value="1"/>
</dbReference>
<feature type="domain" description="Major facilitator superfamily (MFS) profile" evidence="7">
    <location>
        <begin position="33"/>
        <end position="486"/>
    </location>
</feature>
<feature type="transmembrane region" description="Helical" evidence="6">
    <location>
        <begin position="139"/>
        <end position="163"/>
    </location>
</feature>
<feature type="transmembrane region" description="Helical" evidence="6">
    <location>
        <begin position="87"/>
        <end position="107"/>
    </location>
</feature>
<evidence type="ECO:0000259" key="7">
    <source>
        <dbReference type="PROSITE" id="PS50850"/>
    </source>
</evidence>
<keyword evidence="4 6" id="KW-1133">Transmembrane helix</keyword>
<dbReference type="OrthoDB" id="6612291at2759"/>
<protein>
    <submittedName>
        <fullName evidence="8">General substrate transporter</fullName>
    </submittedName>
</protein>
<feature type="transmembrane region" description="Helical" evidence="6">
    <location>
        <begin position="464"/>
        <end position="482"/>
    </location>
</feature>
<feature type="transmembrane region" description="Helical" evidence="6">
    <location>
        <begin position="35"/>
        <end position="57"/>
    </location>
</feature>
<dbReference type="InterPro" id="IPR050360">
    <property type="entry name" value="MFS_Sugar_Transporters"/>
</dbReference>
<comment type="subcellular location">
    <subcellularLocation>
        <location evidence="1">Membrane</location>
        <topology evidence="1">Multi-pass membrane protein</topology>
    </subcellularLocation>
</comment>
<organism evidence="8 9">
    <name type="scientific">Microdochium bolleyi</name>
    <dbReference type="NCBI Taxonomy" id="196109"/>
    <lineage>
        <taxon>Eukaryota</taxon>
        <taxon>Fungi</taxon>
        <taxon>Dikarya</taxon>
        <taxon>Ascomycota</taxon>
        <taxon>Pezizomycotina</taxon>
        <taxon>Sordariomycetes</taxon>
        <taxon>Xylariomycetidae</taxon>
        <taxon>Xylariales</taxon>
        <taxon>Microdochiaceae</taxon>
        <taxon>Microdochium</taxon>
    </lineage>
</organism>
<evidence type="ECO:0000256" key="2">
    <source>
        <dbReference type="ARBA" id="ARBA00010992"/>
    </source>
</evidence>
<feature type="transmembrane region" description="Helical" evidence="6">
    <location>
        <begin position="432"/>
        <end position="452"/>
    </location>
</feature>
<feature type="transmembrane region" description="Helical" evidence="6">
    <location>
        <begin position="364"/>
        <end position="384"/>
    </location>
</feature>
<feature type="transmembrane region" description="Helical" evidence="6">
    <location>
        <begin position="299"/>
        <end position="319"/>
    </location>
</feature>
<evidence type="ECO:0000256" key="6">
    <source>
        <dbReference type="SAM" id="Phobius"/>
    </source>
</evidence>
<proteinExistence type="inferred from homology"/>
<name>A0A136IK70_9PEZI</name>
<dbReference type="Gene3D" id="1.20.1250.20">
    <property type="entry name" value="MFS general substrate transporter like domains"/>
    <property type="match status" value="1"/>
</dbReference>
<reference evidence="9" key="1">
    <citation type="submission" date="2016-02" db="EMBL/GenBank/DDBJ databases">
        <title>Draft genome sequence of Microdochium bolleyi, a fungal endophyte of beachgrass.</title>
        <authorList>
            <consortium name="DOE Joint Genome Institute"/>
            <person name="David A.S."/>
            <person name="May G."/>
            <person name="Haridas S."/>
            <person name="Lim J."/>
            <person name="Wang M."/>
            <person name="Labutti K."/>
            <person name="Lipzen A."/>
            <person name="Barry K."/>
            <person name="Grigoriev I.V."/>
        </authorList>
    </citation>
    <scope>NUCLEOTIDE SEQUENCE [LARGE SCALE GENOMIC DNA]</scope>
    <source>
        <strain evidence="9">J235TASD1</strain>
    </source>
</reference>
<dbReference type="InterPro" id="IPR005828">
    <property type="entry name" value="MFS_sugar_transport-like"/>
</dbReference>
<feature type="transmembrane region" description="Helical" evidence="6">
    <location>
        <begin position="331"/>
        <end position="352"/>
    </location>
</feature>
<gene>
    <name evidence="8" type="ORF">Micbo1qcDRAFT_186658</name>
</gene>
<feature type="transmembrane region" description="Helical" evidence="6">
    <location>
        <begin position="114"/>
        <end position="133"/>
    </location>
</feature>
<evidence type="ECO:0000313" key="8">
    <source>
        <dbReference type="EMBL" id="KXJ85361.1"/>
    </source>
</evidence>
<dbReference type="FunFam" id="1.20.1250.20:FF:000078">
    <property type="entry name" value="MFS maltose transporter, putative"/>
    <property type="match status" value="1"/>
</dbReference>
<dbReference type="PROSITE" id="PS00217">
    <property type="entry name" value="SUGAR_TRANSPORT_2"/>
    <property type="match status" value="1"/>
</dbReference>
<evidence type="ECO:0000313" key="9">
    <source>
        <dbReference type="Proteomes" id="UP000070501"/>
    </source>
</evidence>
<dbReference type="InterPro" id="IPR036259">
    <property type="entry name" value="MFS_trans_sf"/>
</dbReference>
<dbReference type="AlphaFoldDB" id="A0A136IK70"/>
<dbReference type="PANTHER" id="PTHR48022">
    <property type="entry name" value="PLASTIDIC GLUCOSE TRANSPORTER 4"/>
    <property type="match status" value="1"/>
</dbReference>
<evidence type="ECO:0000256" key="1">
    <source>
        <dbReference type="ARBA" id="ARBA00004141"/>
    </source>
</evidence>
<dbReference type="STRING" id="196109.A0A136IK70"/>
<dbReference type="PROSITE" id="PS50850">
    <property type="entry name" value="MFS"/>
    <property type="match status" value="1"/>
</dbReference>
<feature type="transmembrane region" description="Helical" evidence="6">
    <location>
        <begin position="390"/>
        <end position="420"/>
    </location>
</feature>
<sequence>MTAISKAELAARQIAYERSLTFWQTVRIFWRSTLWILYGQLVVFGYGIDGVIAGYLLGIPRFRQDYGEAFGTGVTASYIVPATWQSLYGGISQLCAILGAVLAGWLADRIGRRYTNIGLCALSMIGVGVQYLSTYRGSLGILTAGKAINGVPIGGWLVIGPLYASEVAPLKLRGWLTAMTNIIQFSGVLVFTGIIYKLGPLDDRNAYVIPFACQWAIPALVILTGWFWPESPVWLLRVGRTEEARKALDRLHHGEHTVDKEAIMAVLETSIEQEAEYRADTANVTYKQCFGATERHRTLICMFIYGCQYLSGIIFVLGYQSYYFQLTGFDASTSFLLSMCNNISQFVANILSWPLLTIVGRRPLIVWGQLVCAATLFIIGGASVPGTKDGYLVTIAFMFVWGFVYQITLGTVAWTVVAEIPSLRMRSRTQGLSNMTLCIVQWLVGFVFPYMFNPDSGNLGGKVGFIFGATTFAGFLGTWLWLPETKDRTVAELDELFQSGAKARTFHKIKLSSADESANGIKGA</sequence>
<dbReference type="PANTHER" id="PTHR48022:SF56">
    <property type="entry name" value="MAJOR FACILITATOR SUPERFAMILY (MFS) PROFILE DOMAIN-CONTAINING PROTEIN-RELATED"/>
    <property type="match status" value="1"/>
</dbReference>
<feature type="transmembrane region" description="Helical" evidence="6">
    <location>
        <begin position="208"/>
        <end position="228"/>
    </location>
</feature>
<keyword evidence="3 6" id="KW-0812">Transmembrane</keyword>
<dbReference type="GO" id="GO:0016020">
    <property type="term" value="C:membrane"/>
    <property type="evidence" value="ECO:0007669"/>
    <property type="project" value="UniProtKB-SubCell"/>
</dbReference>
<dbReference type="GO" id="GO:0005351">
    <property type="term" value="F:carbohydrate:proton symporter activity"/>
    <property type="evidence" value="ECO:0007669"/>
    <property type="project" value="TreeGrafter"/>
</dbReference>
<keyword evidence="5 6" id="KW-0472">Membrane</keyword>
<dbReference type="InterPro" id="IPR005829">
    <property type="entry name" value="Sugar_transporter_CS"/>
</dbReference>
<dbReference type="EMBL" id="KQ964284">
    <property type="protein sequence ID" value="KXJ85361.1"/>
    <property type="molecule type" value="Genomic_DNA"/>
</dbReference>
<feature type="transmembrane region" description="Helical" evidence="6">
    <location>
        <begin position="175"/>
        <end position="196"/>
    </location>
</feature>
<dbReference type="InParanoid" id="A0A136IK70"/>
<dbReference type="Proteomes" id="UP000070501">
    <property type="component" value="Unassembled WGS sequence"/>
</dbReference>
<evidence type="ECO:0000256" key="5">
    <source>
        <dbReference type="ARBA" id="ARBA00023136"/>
    </source>
</evidence>